<sequence length="257" mass="28240">MSLLDIHNLQVRFNTPEGQVEAVRGVDLQLEPGATLAVVGESGAGKSQVFHAVMGLLPRNANASGQVFFTGTDLLNQPAKTLNQYRGKRMAMIFQDPMTALNPLLTIGRQLSEVLEVHQGMGAKTARNQAIAMLEQVRIPDAARRFHNYPHEMSGGMRQRVMIAMALLCEPQLLIADEPTTALDVTVQSDIMALLRDIRASREMAIVLITHDLPLAGGLCDRVAVMRHGQVIETGVTESLFHQPQHPYTRELLGARH</sequence>
<gene>
    <name evidence="11" type="ORF">Thini_1078</name>
</gene>
<evidence type="ECO:0000256" key="2">
    <source>
        <dbReference type="ARBA" id="ARBA00005417"/>
    </source>
</evidence>
<dbReference type="InterPro" id="IPR017871">
    <property type="entry name" value="ABC_transporter-like_CS"/>
</dbReference>
<dbReference type="GO" id="GO:0016887">
    <property type="term" value="F:ATP hydrolysis activity"/>
    <property type="evidence" value="ECO:0007669"/>
    <property type="project" value="InterPro"/>
</dbReference>
<comment type="similarity">
    <text evidence="2">Belongs to the ABC transporter superfamily.</text>
</comment>
<dbReference type="FunFam" id="3.40.50.300:FF:000016">
    <property type="entry name" value="Oligopeptide ABC transporter ATP-binding component"/>
    <property type="match status" value="1"/>
</dbReference>
<dbReference type="PANTHER" id="PTHR43297:SF2">
    <property type="entry name" value="DIPEPTIDE TRANSPORT ATP-BINDING PROTEIN DPPD"/>
    <property type="match status" value="1"/>
</dbReference>
<keyword evidence="3" id="KW-0813">Transport</keyword>
<dbReference type="PROSITE" id="PS50893">
    <property type="entry name" value="ABC_TRANSPORTER_2"/>
    <property type="match status" value="1"/>
</dbReference>
<dbReference type="SMART" id="SM00382">
    <property type="entry name" value="AAA"/>
    <property type="match status" value="1"/>
</dbReference>
<dbReference type="EMBL" id="JH651384">
    <property type="protein sequence ID" value="EIJ33699.1"/>
    <property type="molecule type" value="Genomic_DNA"/>
</dbReference>
<evidence type="ECO:0000256" key="1">
    <source>
        <dbReference type="ARBA" id="ARBA00004417"/>
    </source>
</evidence>
<keyword evidence="7" id="KW-0472">Membrane</keyword>
<proteinExistence type="inferred from homology"/>
<dbReference type="Proteomes" id="UP000005317">
    <property type="component" value="Unassembled WGS sequence"/>
</dbReference>
<evidence type="ECO:0000256" key="9">
    <source>
        <dbReference type="ARBA" id="ARBA00047356"/>
    </source>
</evidence>
<evidence type="ECO:0000256" key="3">
    <source>
        <dbReference type="ARBA" id="ARBA00022448"/>
    </source>
</evidence>
<keyword evidence="4" id="KW-1003">Cell membrane</keyword>
<comment type="catalytic activity">
    <reaction evidence="9">
        <text>a dipeptide(out) + ATP + H2O = a dipeptide(in) + ADP + phosphate + H(+)</text>
        <dbReference type="Rhea" id="RHEA:23120"/>
        <dbReference type="ChEBI" id="CHEBI:15377"/>
        <dbReference type="ChEBI" id="CHEBI:15378"/>
        <dbReference type="ChEBI" id="CHEBI:30616"/>
        <dbReference type="ChEBI" id="CHEBI:43474"/>
        <dbReference type="ChEBI" id="CHEBI:90799"/>
        <dbReference type="ChEBI" id="CHEBI:456216"/>
        <dbReference type="EC" id="7.4.2.9"/>
    </reaction>
</comment>
<evidence type="ECO:0000256" key="8">
    <source>
        <dbReference type="ARBA" id="ARBA00038852"/>
    </source>
</evidence>
<dbReference type="GO" id="GO:0055085">
    <property type="term" value="P:transmembrane transport"/>
    <property type="evidence" value="ECO:0007669"/>
    <property type="project" value="UniProtKB-ARBA"/>
</dbReference>
<dbReference type="PROSITE" id="PS00211">
    <property type="entry name" value="ABC_TRANSPORTER_1"/>
    <property type="match status" value="1"/>
</dbReference>
<evidence type="ECO:0000313" key="12">
    <source>
        <dbReference type="Proteomes" id="UP000005317"/>
    </source>
</evidence>
<evidence type="ECO:0000256" key="5">
    <source>
        <dbReference type="ARBA" id="ARBA00022741"/>
    </source>
</evidence>
<name>A0A656HET3_THINJ</name>
<dbReference type="Pfam" id="PF00005">
    <property type="entry name" value="ABC_tran"/>
    <property type="match status" value="1"/>
</dbReference>
<dbReference type="OrthoDB" id="9784450at2"/>
<dbReference type="RefSeq" id="WP_002707648.1">
    <property type="nucleotide sequence ID" value="NZ_JH651384.1"/>
</dbReference>
<dbReference type="Gene3D" id="3.40.50.300">
    <property type="entry name" value="P-loop containing nucleotide triphosphate hydrolases"/>
    <property type="match status" value="1"/>
</dbReference>
<feature type="domain" description="ABC transporter" evidence="10">
    <location>
        <begin position="6"/>
        <end position="253"/>
    </location>
</feature>
<keyword evidence="6" id="KW-0067">ATP-binding</keyword>
<dbReference type="EC" id="7.4.2.9" evidence="8"/>
<dbReference type="InterPro" id="IPR003439">
    <property type="entry name" value="ABC_transporter-like_ATP-bd"/>
</dbReference>
<dbReference type="GO" id="GO:0005886">
    <property type="term" value="C:plasma membrane"/>
    <property type="evidence" value="ECO:0007669"/>
    <property type="project" value="UniProtKB-SubCell"/>
</dbReference>
<organism evidence="11 12">
    <name type="scientific">Thiothrix nivea (strain ATCC 35100 / DSM 5205 / JP2)</name>
    <dbReference type="NCBI Taxonomy" id="870187"/>
    <lineage>
        <taxon>Bacteria</taxon>
        <taxon>Pseudomonadati</taxon>
        <taxon>Pseudomonadota</taxon>
        <taxon>Gammaproteobacteria</taxon>
        <taxon>Thiotrichales</taxon>
        <taxon>Thiotrichaceae</taxon>
        <taxon>Thiothrix</taxon>
    </lineage>
</organism>
<accession>A0A656HET3</accession>
<keyword evidence="5" id="KW-0547">Nucleotide-binding</keyword>
<evidence type="ECO:0000256" key="7">
    <source>
        <dbReference type="ARBA" id="ARBA00023136"/>
    </source>
</evidence>
<dbReference type="PANTHER" id="PTHR43297">
    <property type="entry name" value="OLIGOPEPTIDE TRANSPORT ATP-BINDING PROTEIN APPD"/>
    <property type="match status" value="1"/>
</dbReference>
<dbReference type="CDD" id="cd03257">
    <property type="entry name" value="ABC_NikE_OppD_transporters"/>
    <property type="match status" value="1"/>
</dbReference>
<dbReference type="SUPFAM" id="SSF52540">
    <property type="entry name" value="P-loop containing nucleoside triphosphate hydrolases"/>
    <property type="match status" value="1"/>
</dbReference>
<evidence type="ECO:0000259" key="10">
    <source>
        <dbReference type="PROSITE" id="PS50893"/>
    </source>
</evidence>
<evidence type="ECO:0000256" key="4">
    <source>
        <dbReference type="ARBA" id="ARBA00022475"/>
    </source>
</evidence>
<dbReference type="InterPro" id="IPR027417">
    <property type="entry name" value="P-loop_NTPase"/>
</dbReference>
<dbReference type="GO" id="GO:0005524">
    <property type="term" value="F:ATP binding"/>
    <property type="evidence" value="ECO:0007669"/>
    <property type="project" value="UniProtKB-KW"/>
</dbReference>
<dbReference type="InterPro" id="IPR050388">
    <property type="entry name" value="ABC_Ni/Peptide_Import"/>
</dbReference>
<comment type="subcellular location">
    <subcellularLocation>
        <location evidence="1">Cell inner membrane</location>
        <topology evidence="1">Peripheral membrane protein</topology>
    </subcellularLocation>
</comment>
<dbReference type="InterPro" id="IPR003593">
    <property type="entry name" value="AAA+_ATPase"/>
</dbReference>
<evidence type="ECO:0000256" key="6">
    <source>
        <dbReference type="ARBA" id="ARBA00022840"/>
    </source>
</evidence>
<keyword evidence="12" id="KW-1185">Reference proteome</keyword>
<protein>
    <recommendedName>
        <fullName evidence="8">ABC-type dipeptide transporter</fullName>
        <ecNumber evidence="8">7.4.2.9</ecNumber>
    </recommendedName>
</protein>
<reference evidence="12" key="1">
    <citation type="journal article" date="2011" name="Stand. Genomic Sci.">
        <title>Genome sequence of the filamentous, gliding Thiothrix nivea neotype strain (JP2(T)).</title>
        <authorList>
            <person name="Lapidus A."/>
            <person name="Nolan M."/>
            <person name="Lucas S."/>
            <person name="Glavina Del Rio T."/>
            <person name="Tice H."/>
            <person name="Cheng J.F."/>
            <person name="Tapia R."/>
            <person name="Han C."/>
            <person name="Goodwin L."/>
            <person name="Pitluck S."/>
            <person name="Liolios K."/>
            <person name="Pagani I."/>
            <person name="Ivanova N."/>
            <person name="Huntemann M."/>
            <person name="Mavromatis K."/>
            <person name="Mikhailova N."/>
            <person name="Pati A."/>
            <person name="Chen A."/>
            <person name="Palaniappan K."/>
            <person name="Land M."/>
            <person name="Brambilla E.M."/>
            <person name="Rohde M."/>
            <person name="Abt B."/>
            <person name="Verbarg S."/>
            <person name="Goker M."/>
            <person name="Bristow J."/>
            <person name="Eisen J.A."/>
            <person name="Markowitz V."/>
            <person name="Hugenholtz P."/>
            <person name="Kyrpides N.C."/>
            <person name="Klenk H.P."/>
            <person name="Woyke T."/>
        </authorList>
    </citation>
    <scope>NUCLEOTIDE SEQUENCE [LARGE SCALE GENOMIC DNA]</scope>
    <source>
        <strain evidence="12">ATCC 35100 / DSM 5205 / JP2</strain>
    </source>
</reference>
<dbReference type="AlphaFoldDB" id="A0A656HET3"/>
<evidence type="ECO:0000313" key="11">
    <source>
        <dbReference type="EMBL" id="EIJ33699.1"/>
    </source>
</evidence>